<gene>
    <name evidence="4" type="primary">proC</name>
    <name evidence="9" type="ORF">AE618_14790</name>
</gene>
<dbReference type="SUPFAM" id="SSF48179">
    <property type="entry name" value="6-phosphogluconate dehydrogenase C-terminal domain-like"/>
    <property type="match status" value="1"/>
</dbReference>
<dbReference type="GO" id="GO:0055129">
    <property type="term" value="P:L-proline biosynthetic process"/>
    <property type="evidence" value="ECO:0007669"/>
    <property type="project" value="UniProtKB-UniRule"/>
</dbReference>
<dbReference type="Gene3D" id="1.10.3730.10">
    <property type="entry name" value="ProC C-terminal domain-like"/>
    <property type="match status" value="1"/>
</dbReference>
<keyword evidence="10" id="KW-1185">Reference proteome</keyword>
<comment type="caution">
    <text evidence="9">The sequence shown here is derived from an EMBL/GenBank/DDBJ whole genome shotgun (WGS) entry which is preliminary data.</text>
</comment>
<keyword evidence="4" id="KW-0028">Amino-acid biosynthesis</keyword>
<dbReference type="EC" id="1.5.1.2" evidence="4 5"/>
<dbReference type="Pfam" id="PF14748">
    <property type="entry name" value="P5CR_dimer"/>
    <property type="match status" value="1"/>
</dbReference>
<evidence type="ECO:0000259" key="8">
    <source>
        <dbReference type="Pfam" id="PF14748"/>
    </source>
</evidence>
<dbReference type="EMBL" id="LGSZ01000045">
    <property type="protein sequence ID" value="KPH80303.1"/>
    <property type="molecule type" value="Genomic_DNA"/>
</dbReference>
<comment type="catalytic activity">
    <reaction evidence="4">
        <text>L-proline + NADP(+) = (S)-1-pyrroline-5-carboxylate + NADPH + 2 H(+)</text>
        <dbReference type="Rhea" id="RHEA:14109"/>
        <dbReference type="ChEBI" id="CHEBI:15378"/>
        <dbReference type="ChEBI" id="CHEBI:17388"/>
        <dbReference type="ChEBI" id="CHEBI:57783"/>
        <dbReference type="ChEBI" id="CHEBI:58349"/>
        <dbReference type="ChEBI" id="CHEBI:60039"/>
        <dbReference type="EC" id="1.5.1.2"/>
    </reaction>
</comment>
<dbReference type="PIRSF" id="PIRSF000193">
    <property type="entry name" value="Pyrrol-5-carb_rd"/>
    <property type="match status" value="1"/>
</dbReference>
<keyword evidence="2 4" id="KW-0521">NADP</keyword>
<evidence type="ECO:0000256" key="6">
    <source>
        <dbReference type="PIRSR" id="PIRSR000193-1"/>
    </source>
</evidence>
<evidence type="ECO:0000256" key="3">
    <source>
        <dbReference type="ARBA" id="ARBA00023002"/>
    </source>
</evidence>
<evidence type="ECO:0000256" key="4">
    <source>
        <dbReference type="HAMAP-Rule" id="MF_01925"/>
    </source>
</evidence>
<evidence type="ECO:0000256" key="2">
    <source>
        <dbReference type="ARBA" id="ARBA00022857"/>
    </source>
</evidence>
<comment type="catalytic activity">
    <reaction evidence="4">
        <text>L-proline + NAD(+) = (S)-1-pyrroline-5-carboxylate + NADH + 2 H(+)</text>
        <dbReference type="Rhea" id="RHEA:14105"/>
        <dbReference type="ChEBI" id="CHEBI:15378"/>
        <dbReference type="ChEBI" id="CHEBI:17388"/>
        <dbReference type="ChEBI" id="CHEBI:57540"/>
        <dbReference type="ChEBI" id="CHEBI:57945"/>
        <dbReference type="ChEBI" id="CHEBI:60039"/>
        <dbReference type="EC" id="1.5.1.2"/>
    </reaction>
</comment>
<evidence type="ECO:0000256" key="1">
    <source>
        <dbReference type="ARBA" id="ARBA00005525"/>
    </source>
</evidence>
<dbReference type="PANTHER" id="PTHR11645:SF0">
    <property type="entry name" value="PYRROLINE-5-CARBOXYLATE REDUCTASE 3"/>
    <property type="match status" value="1"/>
</dbReference>
<dbReference type="PATRIC" id="fig|1526658.3.peg.1164"/>
<keyword evidence="3 4" id="KW-0560">Oxidoreductase</keyword>
<dbReference type="InterPro" id="IPR029036">
    <property type="entry name" value="P5CR_dimer"/>
</dbReference>
<name>A0A0N1FDW4_9HYPH</name>
<dbReference type="HAMAP" id="MF_01925">
    <property type="entry name" value="P5C_reductase"/>
    <property type="match status" value="1"/>
</dbReference>
<dbReference type="InterPro" id="IPR008927">
    <property type="entry name" value="6-PGluconate_DH-like_C_sf"/>
</dbReference>
<dbReference type="AlphaFoldDB" id="A0A0N1FDW4"/>
<dbReference type="GO" id="GO:0004735">
    <property type="term" value="F:pyrroline-5-carboxylate reductase activity"/>
    <property type="evidence" value="ECO:0007669"/>
    <property type="project" value="UniProtKB-UniRule"/>
</dbReference>
<keyword evidence="4" id="KW-0963">Cytoplasm</keyword>
<evidence type="ECO:0000256" key="5">
    <source>
        <dbReference type="NCBIfam" id="TIGR00112"/>
    </source>
</evidence>
<keyword evidence="4" id="KW-0641">Proline biosynthesis</keyword>
<comment type="function">
    <text evidence="4">Catalyzes the reduction of 1-pyrroline-5-carboxylate (PCA) to L-proline.</text>
</comment>
<accession>A0A0N1FDW4</accession>
<dbReference type="InterPro" id="IPR036291">
    <property type="entry name" value="NAD(P)-bd_dom_sf"/>
</dbReference>
<dbReference type="Proteomes" id="UP000037822">
    <property type="component" value="Unassembled WGS sequence"/>
</dbReference>
<evidence type="ECO:0000259" key="7">
    <source>
        <dbReference type="Pfam" id="PF03807"/>
    </source>
</evidence>
<dbReference type="UniPathway" id="UPA00098">
    <property type="reaction ID" value="UER00361"/>
</dbReference>
<dbReference type="NCBIfam" id="TIGR00112">
    <property type="entry name" value="proC"/>
    <property type="match status" value="1"/>
</dbReference>
<organism evidence="9 10">
    <name type="scientific">Bosea vaviloviae</name>
    <dbReference type="NCBI Taxonomy" id="1526658"/>
    <lineage>
        <taxon>Bacteria</taxon>
        <taxon>Pseudomonadati</taxon>
        <taxon>Pseudomonadota</taxon>
        <taxon>Alphaproteobacteria</taxon>
        <taxon>Hyphomicrobiales</taxon>
        <taxon>Boseaceae</taxon>
        <taxon>Bosea</taxon>
    </lineage>
</organism>
<comment type="subcellular location">
    <subcellularLocation>
        <location evidence="4">Cytoplasm</location>
    </subcellularLocation>
</comment>
<proteinExistence type="inferred from homology"/>
<reference evidence="9 10" key="1">
    <citation type="submission" date="2015-07" db="EMBL/GenBank/DDBJ databases">
        <title>Whole genome sequencing of Bosea vaviloviae isolated from cave pool.</title>
        <authorList>
            <person name="Tan N.E.H."/>
            <person name="Lee Y.P."/>
            <person name="Gan H.M."/>
            <person name="Barton H."/>
            <person name="Savka M.A."/>
        </authorList>
    </citation>
    <scope>NUCLEOTIDE SEQUENCE [LARGE SCALE GENOMIC DNA]</scope>
    <source>
        <strain evidence="9 10">SD260</strain>
    </source>
</reference>
<dbReference type="SUPFAM" id="SSF51735">
    <property type="entry name" value="NAD(P)-binding Rossmann-fold domains"/>
    <property type="match status" value="1"/>
</dbReference>
<feature type="domain" description="Pyrroline-5-carboxylate reductase dimerisation" evidence="8">
    <location>
        <begin position="171"/>
        <end position="276"/>
    </location>
</feature>
<feature type="domain" description="Pyrroline-5-carboxylate reductase catalytic N-terminal" evidence="7">
    <location>
        <begin position="15"/>
        <end position="107"/>
    </location>
</feature>
<comment type="pathway">
    <text evidence="4">Amino-acid biosynthesis; L-proline biosynthesis; L-proline from L-glutamate 5-semialdehyde: step 1/1.</text>
</comment>
<dbReference type="InterPro" id="IPR000304">
    <property type="entry name" value="Pyrroline-COOH_reductase"/>
</dbReference>
<evidence type="ECO:0000313" key="10">
    <source>
        <dbReference type="Proteomes" id="UP000037822"/>
    </source>
</evidence>
<feature type="binding site" evidence="6">
    <location>
        <begin position="17"/>
        <end position="22"/>
    </location>
    <ligand>
        <name>NADP(+)</name>
        <dbReference type="ChEBI" id="CHEBI:58349"/>
    </ligand>
</feature>
<dbReference type="PANTHER" id="PTHR11645">
    <property type="entry name" value="PYRROLINE-5-CARBOXYLATE REDUCTASE"/>
    <property type="match status" value="1"/>
</dbReference>
<comment type="similarity">
    <text evidence="1 4">Belongs to the pyrroline-5-carboxylate reductase family.</text>
</comment>
<dbReference type="FunFam" id="1.10.3730.10:FF:000001">
    <property type="entry name" value="Pyrroline-5-carboxylate reductase"/>
    <property type="match status" value="1"/>
</dbReference>
<protein>
    <recommendedName>
        <fullName evidence="4 5">Pyrroline-5-carboxylate reductase</fullName>
        <shortName evidence="4">P5C reductase</shortName>
        <shortName evidence="4">P5CR</shortName>
        <ecNumber evidence="4 5">1.5.1.2</ecNumber>
    </recommendedName>
    <alternativeName>
        <fullName evidence="4">PCA reductase</fullName>
    </alternativeName>
</protein>
<dbReference type="GO" id="GO:0005737">
    <property type="term" value="C:cytoplasm"/>
    <property type="evidence" value="ECO:0007669"/>
    <property type="project" value="UniProtKB-SubCell"/>
</dbReference>
<sequence length="278" mass="28289">MERPPMSSPLPQSLVLLGAGKMGGAMLEGWLRIGMNPAGISLIDPKPSDEIVALAAEKGMAINPDSRSLGPVEVLVLATKPQTLDTAAPAVQAFITPNTLLISILAGKTLRDLSARLPNATAIIRAMPNLPASVQRGATAAAAGPGVTGAQRAMADALLGSIGKVEWLESESLIDAVTGVSGSGPAYVFYLVECLAAAGKAAGLPDDIAERLARATIEGAGEMLYQSPLSPATLRQNVTSPAGTTAAGLEVLMAEDALKPLIIKTVAAAKRRAGELSG</sequence>
<dbReference type="OrthoDB" id="9805754at2"/>
<dbReference type="Pfam" id="PF03807">
    <property type="entry name" value="F420_oxidored"/>
    <property type="match status" value="1"/>
</dbReference>
<dbReference type="Gene3D" id="3.40.50.720">
    <property type="entry name" value="NAD(P)-binding Rossmann-like Domain"/>
    <property type="match status" value="1"/>
</dbReference>
<evidence type="ECO:0000313" key="9">
    <source>
        <dbReference type="EMBL" id="KPH80303.1"/>
    </source>
</evidence>
<dbReference type="InterPro" id="IPR028939">
    <property type="entry name" value="P5C_Rdtase_cat_N"/>
</dbReference>
<feature type="binding site" evidence="6">
    <location>
        <begin position="78"/>
        <end position="81"/>
    </location>
    <ligand>
        <name>NADP(+)</name>
        <dbReference type="ChEBI" id="CHEBI:58349"/>
    </ligand>
</feature>